<feature type="region of interest" description="Disordered" evidence="1">
    <location>
        <begin position="1"/>
        <end position="52"/>
    </location>
</feature>
<name>A0A6J4MXR7_9ACTN</name>
<proteinExistence type="predicted"/>
<dbReference type="EMBL" id="CADCUI010000087">
    <property type="protein sequence ID" value="CAA9367307.1"/>
    <property type="molecule type" value="Genomic_DNA"/>
</dbReference>
<feature type="compositionally biased region" description="Basic and acidic residues" evidence="1">
    <location>
        <begin position="78"/>
        <end position="96"/>
    </location>
</feature>
<dbReference type="AlphaFoldDB" id="A0A6J4MXR7"/>
<feature type="non-terminal residue" evidence="2">
    <location>
        <position position="1"/>
    </location>
</feature>
<feature type="region of interest" description="Disordered" evidence="1">
    <location>
        <begin position="68"/>
        <end position="104"/>
    </location>
</feature>
<gene>
    <name evidence="2" type="ORF">AVDCRST_MAG34-3094</name>
</gene>
<feature type="region of interest" description="Disordered" evidence="1">
    <location>
        <begin position="198"/>
        <end position="240"/>
    </location>
</feature>
<organism evidence="2">
    <name type="scientific">uncultured Nocardioidaceae bacterium</name>
    <dbReference type="NCBI Taxonomy" id="253824"/>
    <lineage>
        <taxon>Bacteria</taxon>
        <taxon>Bacillati</taxon>
        <taxon>Actinomycetota</taxon>
        <taxon>Actinomycetes</taxon>
        <taxon>Propionibacteriales</taxon>
        <taxon>Nocardioidaceae</taxon>
        <taxon>environmental samples</taxon>
    </lineage>
</organism>
<feature type="compositionally biased region" description="Basic residues" evidence="1">
    <location>
        <begin position="298"/>
        <end position="315"/>
    </location>
</feature>
<sequence length="408" mass="42621">ELDSSPADRAPPPGHDAGALLRPGLRVRVHPGDAADGGRSLPRRRPAGARPARAAVVGVVLVCLARQSGPSRRGAGPTDRHPRDGRDVRRGADHPRGLRGHARRVVRPLRLRRLLRGGAARAHRLLPDRGAGGRRPPPPAPPDCHPGHGRRVSLGRRRRRRAAGTDVPVGAGVARRLRRHLGRRCLGLAAAERGPLRGAVRPDRDRRPRGVPGRHRCRGGRTTGVGRGHRGVGSRHGGGRQPVVALLRRGGPGGRAGAGVPARGGAKPAGAGLLHLPTLPHRLLDHLRRARPQEGHGVRRGRGAPRLVRSARGRAHSGSLRRSLGLPAGPRGVPTSQRGVLESAPHAHGGPAAAVHPGGRADPRPGGPRHAGRRPGCSRDLRGGAVPAPPGTGPASSLTRGPRHADDL</sequence>
<evidence type="ECO:0000313" key="2">
    <source>
        <dbReference type="EMBL" id="CAA9367307.1"/>
    </source>
</evidence>
<feature type="compositionally biased region" description="Basic residues" evidence="1">
    <location>
        <begin position="147"/>
        <end position="162"/>
    </location>
</feature>
<reference evidence="2" key="1">
    <citation type="submission" date="2020-02" db="EMBL/GenBank/DDBJ databases">
        <authorList>
            <person name="Meier V. D."/>
        </authorList>
    </citation>
    <scope>NUCLEOTIDE SEQUENCE</scope>
    <source>
        <strain evidence="2">AVDCRST_MAG34</strain>
    </source>
</reference>
<evidence type="ECO:0000256" key="1">
    <source>
        <dbReference type="SAM" id="MobiDB-lite"/>
    </source>
</evidence>
<feature type="compositionally biased region" description="Basic residues" evidence="1">
    <location>
        <begin position="209"/>
        <end position="219"/>
    </location>
</feature>
<protein>
    <submittedName>
        <fullName evidence="2">Possible low temperature requirement protein A</fullName>
    </submittedName>
</protein>
<feature type="compositionally biased region" description="Pro residues" evidence="1">
    <location>
        <begin position="135"/>
        <end position="144"/>
    </location>
</feature>
<feature type="non-terminal residue" evidence="2">
    <location>
        <position position="408"/>
    </location>
</feature>
<accession>A0A6J4MXR7</accession>
<feature type="region of interest" description="Disordered" evidence="1">
    <location>
        <begin position="120"/>
        <end position="167"/>
    </location>
</feature>
<feature type="compositionally biased region" description="Low complexity" evidence="1">
    <location>
        <begin position="344"/>
        <end position="360"/>
    </location>
</feature>
<feature type="region of interest" description="Disordered" evidence="1">
    <location>
        <begin position="290"/>
        <end position="408"/>
    </location>
</feature>